<dbReference type="InterPro" id="IPR000571">
    <property type="entry name" value="Znf_CCCH"/>
</dbReference>
<feature type="domain" description="C3H1-type" evidence="7">
    <location>
        <begin position="37"/>
        <end position="64"/>
    </location>
</feature>
<evidence type="ECO:0000313" key="8">
    <source>
        <dbReference type="EMBL" id="QCE08907.1"/>
    </source>
</evidence>
<evidence type="ECO:0000256" key="3">
    <source>
        <dbReference type="ARBA" id="ARBA00022771"/>
    </source>
</evidence>
<dbReference type="InterPro" id="IPR045877">
    <property type="entry name" value="ZFP36-like"/>
</dbReference>
<reference evidence="8 9" key="1">
    <citation type="submission" date="2019-04" db="EMBL/GenBank/DDBJ databases">
        <title>An improved genome assembly and genetic linkage map for asparagus bean, Vigna unguiculata ssp. sesquipedialis.</title>
        <authorList>
            <person name="Xia Q."/>
            <person name="Zhang R."/>
            <person name="Dong Y."/>
        </authorList>
    </citation>
    <scope>NUCLEOTIDE SEQUENCE [LARGE SCALE GENOMIC DNA]</scope>
    <source>
        <tissue evidence="8">Leaf</tissue>
    </source>
</reference>
<dbReference type="Gramene" id="Vigun05g290700.1.v1.2">
    <property type="protein sequence ID" value="Vigun05g290700.1.v1.2"/>
    <property type="gene ID" value="Vigun05g290700.v1.2"/>
</dbReference>
<feature type="region of interest" description="Disordered" evidence="6">
    <location>
        <begin position="111"/>
        <end position="130"/>
    </location>
</feature>
<evidence type="ECO:0000256" key="5">
    <source>
        <dbReference type="PROSITE-ProRule" id="PRU00723"/>
    </source>
</evidence>
<feature type="region of interest" description="Disordered" evidence="6">
    <location>
        <begin position="1"/>
        <end position="30"/>
    </location>
</feature>
<evidence type="ECO:0000256" key="4">
    <source>
        <dbReference type="ARBA" id="ARBA00022833"/>
    </source>
</evidence>
<keyword evidence="1 5" id="KW-0479">Metal-binding</keyword>
<feature type="compositionally biased region" description="Polar residues" evidence="6">
    <location>
        <begin position="111"/>
        <end position="128"/>
    </location>
</feature>
<evidence type="ECO:0000313" key="9">
    <source>
        <dbReference type="Proteomes" id="UP000501690"/>
    </source>
</evidence>
<gene>
    <name evidence="8" type="ORF">DEO72_LG10g125</name>
</gene>
<dbReference type="GO" id="GO:0008270">
    <property type="term" value="F:zinc ion binding"/>
    <property type="evidence" value="ECO:0007669"/>
    <property type="project" value="UniProtKB-KW"/>
</dbReference>
<organism evidence="8 9">
    <name type="scientific">Vigna unguiculata</name>
    <name type="common">Cowpea</name>
    <dbReference type="NCBI Taxonomy" id="3917"/>
    <lineage>
        <taxon>Eukaryota</taxon>
        <taxon>Viridiplantae</taxon>
        <taxon>Streptophyta</taxon>
        <taxon>Embryophyta</taxon>
        <taxon>Tracheophyta</taxon>
        <taxon>Spermatophyta</taxon>
        <taxon>Magnoliopsida</taxon>
        <taxon>eudicotyledons</taxon>
        <taxon>Gunneridae</taxon>
        <taxon>Pentapetalae</taxon>
        <taxon>rosids</taxon>
        <taxon>fabids</taxon>
        <taxon>Fabales</taxon>
        <taxon>Fabaceae</taxon>
        <taxon>Papilionoideae</taxon>
        <taxon>50 kb inversion clade</taxon>
        <taxon>NPAAA clade</taxon>
        <taxon>indigoferoid/millettioid clade</taxon>
        <taxon>Phaseoleae</taxon>
        <taxon>Vigna</taxon>
    </lineage>
</organism>
<feature type="zinc finger region" description="C3H1-type" evidence="5">
    <location>
        <begin position="67"/>
        <end position="95"/>
    </location>
</feature>
<evidence type="ECO:0000259" key="7">
    <source>
        <dbReference type="PROSITE" id="PS50103"/>
    </source>
</evidence>
<dbReference type="SMART" id="SM00356">
    <property type="entry name" value="ZnF_C3H1"/>
    <property type="match status" value="2"/>
</dbReference>
<evidence type="ECO:0000256" key="2">
    <source>
        <dbReference type="ARBA" id="ARBA00022737"/>
    </source>
</evidence>
<accession>A0A4D6NAD3</accession>
<dbReference type="PANTHER" id="PTHR12547">
    <property type="entry name" value="CCCH ZINC FINGER/TIS11-RELATED"/>
    <property type="match status" value="1"/>
</dbReference>
<dbReference type="EMBL" id="CP039354">
    <property type="protein sequence ID" value="QCE08907.1"/>
    <property type="molecule type" value="Genomic_DNA"/>
</dbReference>
<protein>
    <recommendedName>
        <fullName evidence="7">C3H1-type domain-containing protein</fullName>
    </recommendedName>
</protein>
<evidence type="ECO:0000256" key="6">
    <source>
        <dbReference type="SAM" id="MobiDB-lite"/>
    </source>
</evidence>
<dbReference type="AlphaFoldDB" id="A0A4D6NAD3"/>
<feature type="domain" description="C3H1-type" evidence="7">
    <location>
        <begin position="67"/>
        <end position="95"/>
    </location>
</feature>
<dbReference type="InterPro" id="IPR036855">
    <property type="entry name" value="Znf_CCCH_sf"/>
</dbReference>
<sequence length="208" mass="23770">METQGAQTHHFRNSTESENNYSNNNHHNNVNYNRNLMVKTELCRRFRRGVCGHGSKCDFAHSVAELRRQPKLCRLFLQNKHCPYGRTCRYLHSATPTPPPLPPQPSTFQIPNLKSQSEVGQFDRSSSAEYKRMRTSAAALSDRYPSYAESRTMQTDDTDIATADASTSTGVASPSHKNQPYAVKFVFKKNELKKINRIYADWISDLPR</sequence>
<evidence type="ECO:0000256" key="1">
    <source>
        <dbReference type="ARBA" id="ARBA00022723"/>
    </source>
</evidence>
<dbReference type="Proteomes" id="UP000501690">
    <property type="component" value="Linkage Group LG10"/>
</dbReference>
<feature type="compositionally biased region" description="Low complexity" evidence="6">
    <location>
        <begin position="14"/>
        <end position="30"/>
    </location>
</feature>
<dbReference type="OrthoDB" id="410307at2759"/>
<dbReference type="SUPFAM" id="SSF90229">
    <property type="entry name" value="CCCH zinc finger"/>
    <property type="match status" value="2"/>
</dbReference>
<dbReference type="GO" id="GO:0003729">
    <property type="term" value="F:mRNA binding"/>
    <property type="evidence" value="ECO:0007669"/>
    <property type="project" value="InterPro"/>
</dbReference>
<feature type="zinc finger region" description="C3H1-type" evidence="5">
    <location>
        <begin position="37"/>
        <end position="64"/>
    </location>
</feature>
<name>A0A4D6NAD3_VIGUN</name>
<dbReference type="PROSITE" id="PS50103">
    <property type="entry name" value="ZF_C3H1"/>
    <property type="match status" value="2"/>
</dbReference>
<dbReference type="Gene3D" id="4.10.1000.10">
    <property type="entry name" value="Zinc finger, CCCH-type"/>
    <property type="match status" value="2"/>
</dbReference>
<keyword evidence="4 5" id="KW-0862">Zinc</keyword>
<keyword evidence="9" id="KW-1185">Reference proteome</keyword>
<keyword evidence="2" id="KW-0677">Repeat</keyword>
<proteinExistence type="predicted"/>
<dbReference type="PANTHER" id="PTHR12547:SF18">
    <property type="entry name" value="PROTEIN TIS11"/>
    <property type="match status" value="1"/>
</dbReference>
<dbReference type="Pfam" id="PF00642">
    <property type="entry name" value="zf-CCCH"/>
    <property type="match status" value="1"/>
</dbReference>
<dbReference type="Pfam" id="PF25585">
    <property type="entry name" value="zf-CCCH_DUS3L"/>
    <property type="match status" value="1"/>
</dbReference>
<keyword evidence="3 5" id="KW-0863">Zinc-finger</keyword>